<dbReference type="GeneID" id="30169742"/>
<dbReference type="PANTHER" id="PTHR46430">
    <property type="entry name" value="PROTEIN SKT5-RELATED"/>
    <property type="match status" value="1"/>
</dbReference>
<evidence type="ECO:0008006" key="6">
    <source>
        <dbReference type="Google" id="ProtNLM"/>
    </source>
</evidence>
<organism evidence="3">
    <name type="scientific">Kwoniella pini CBS 10737</name>
    <dbReference type="NCBI Taxonomy" id="1296096"/>
    <lineage>
        <taxon>Eukaryota</taxon>
        <taxon>Fungi</taxon>
        <taxon>Dikarya</taxon>
        <taxon>Basidiomycota</taxon>
        <taxon>Agaricomycotina</taxon>
        <taxon>Tremellomycetes</taxon>
        <taxon>Tremellales</taxon>
        <taxon>Cryptococcaceae</taxon>
        <taxon>Kwoniella</taxon>
    </lineage>
</organism>
<evidence type="ECO:0000313" key="4">
    <source>
        <dbReference type="EMBL" id="WWC69682.1"/>
    </source>
</evidence>
<evidence type="ECO:0000256" key="2">
    <source>
        <dbReference type="SAM" id="MobiDB-lite"/>
    </source>
</evidence>
<keyword evidence="5" id="KW-1185">Reference proteome</keyword>
<feature type="region of interest" description="Disordered" evidence="2">
    <location>
        <begin position="190"/>
        <end position="216"/>
    </location>
</feature>
<dbReference type="PANTHER" id="PTHR46430:SF2">
    <property type="entry name" value="CHITIN SYNTHASE REGULATORY FACTOR 4"/>
    <property type="match status" value="1"/>
</dbReference>
<feature type="compositionally biased region" description="Low complexity" evidence="2">
    <location>
        <begin position="710"/>
        <end position="721"/>
    </location>
</feature>
<dbReference type="Pfam" id="PF08238">
    <property type="entry name" value="Sel1"/>
    <property type="match status" value="4"/>
</dbReference>
<feature type="region of interest" description="Disordered" evidence="2">
    <location>
        <begin position="649"/>
        <end position="747"/>
    </location>
</feature>
<evidence type="ECO:0000313" key="5">
    <source>
        <dbReference type="Proteomes" id="UP000094020"/>
    </source>
</evidence>
<sequence>MCNPIYQSQTPDLPKRYSPVAPEPTHHQYGPLMSSSNILPQRTSSLGNPGNVDNKYRNHTSTETYNHSFYPPATLSETPYSLQQHLAPQLDSGNHVETVTQLPLQSYQDSSLTSFFSTLSIQLSPQMQHQAFPSSSSSSLSSTSSATEPPRVIALPTLDSLQKLASILDTAEDIDQVSWAQDVLRLVDRQLTPSNGSGPTDFTHPDSPIPNTSKLPPPLKDLLENAVSIIIVVSTSPNQKAASLALYLKAKLQSSGICQDILPKNNRQAFKDFESSARGGEIRGWFRLGRDYEGVNDLNRAKDCYERGIKRGDCECTYRMGMAHLLGQLNLPTNPFTALTLLRQASDISSIDFPQPSYVYGMLLAGELSVPTEIPFSLVIPPNSIPSEALYNQWNLSRDAIEKAAYLSYPPAQYKAGFLYEHAALGTSYDPLISVNWYTYASKNGEKEADMALSKWFLCGAEGNFPKNENHARTFAEKAAKKNHPNGCFALGYYYELGVGGRKDLNQAMKWYQKASNLGNTDAPLRLLALSSPIPNSISMAEHEIKLNDTLVRRRTQAKIRSDRQSISRPIPTRGVRHEHGQIQNQQLPQMIIPIPQAYNSPKLQEWENHMTIPMPIALPITTTTTSPSPISPNIKVGEIMSPNINNNNNNHYYIKNQMPSNRPPIPHQSFSQNYSNPKSDENGRRPSGIAISTTNTSLSDLPLPEENSKQPQPQPQSQSQPKKEAATFAEMGFQSKPVEEDGCAIM</sequence>
<dbReference type="RefSeq" id="XP_019013307.1">
    <property type="nucleotide sequence ID" value="XM_019153146.1"/>
</dbReference>
<proteinExistence type="predicted"/>
<dbReference type="EMBL" id="KI894008">
    <property type="protein sequence ID" value="OCF52088.1"/>
    <property type="molecule type" value="Genomic_DNA"/>
</dbReference>
<reference evidence="3" key="3">
    <citation type="submission" date="2016-07" db="EMBL/GenBank/DDBJ databases">
        <title>Evolution of pathogenesis and genome organization in the Tremellales.</title>
        <authorList>
            <person name="Cuomo C."/>
            <person name="Litvintseva A."/>
            <person name="Heitman J."/>
            <person name="Chen Y."/>
            <person name="Sun S."/>
            <person name="Springer D."/>
            <person name="Dromer F."/>
            <person name="Young S."/>
            <person name="Zeng Q."/>
            <person name="Chapman S."/>
            <person name="Gujja S."/>
            <person name="Saif S."/>
            <person name="Birren B."/>
        </authorList>
    </citation>
    <scope>NUCLEOTIDE SEQUENCE</scope>
    <source>
        <strain evidence="3">CBS 10737</strain>
    </source>
</reference>
<evidence type="ECO:0000313" key="3">
    <source>
        <dbReference type="EMBL" id="OCF52088.1"/>
    </source>
</evidence>
<dbReference type="InterPro" id="IPR006597">
    <property type="entry name" value="Sel1-like"/>
</dbReference>
<feature type="compositionally biased region" description="Polar residues" evidence="2">
    <location>
        <begin position="1"/>
        <end position="11"/>
    </location>
</feature>
<gene>
    <name evidence="3" type="ORF">I206_01373</name>
    <name evidence="4" type="ORF">I206_103625</name>
</gene>
<dbReference type="Gene3D" id="1.25.40.10">
    <property type="entry name" value="Tetratricopeptide repeat domain"/>
    <property type="match status" value="1"/>
</dbReference>
<reference evidence="3" key="1">
    <citation type="submission" date="2013-07" db="EMBL/GenBank/DDBJ databases">
        <title>The Genome Sequence of Cryptococcus pinus CBS10737.</title>
        <authorList>
            <consortium name="The Broad Institute Genome Sequencing Platform"/>
            <person name="Cuomo C."/>
            <person name="Litvintseva A."/>
            <person name="Chen Y."/>
            <person name="Heitman J."/>
            <person name="Sun S."/>
            <person name="Springer D."/>
            <person name="Dromer F."/>
            <person name="Young S.K."/>
            <person name="Zeng Q."/>
            <person name="Gargeya S."/>
            <person name="Fitzgerald M."/>
            <person name="Abouelleil A."/>
            <person name="Alvarado L."/>
            <person name="Berlin A.M."/>
            <person name="Chapman S.B."/>
            <person name="Dewar J."/>
            <person name="Goldberg J."/>
            <person name="Griggs A."/>
            <person name="Gujja S."/>
            <person name="Hansen M."/>
            <person name="Howarth C."/>
            <person name="Imamovic A."/>
            <person name="Larimer J."/>
            <person name="McCowan C."/>
            <person name="Murphy C."/>
            <person name="Pearson M."/>
            <person name="Priest M."/>
            <person name="Roberts A."/>
            <person name="Saif S."/>
            <person name="Shea T."/>
            <person name="Sykes S."/>
            <person name="Wortman J."/>
            <person name="Nusbaum C."/>
            <person name="Birren B."/>
        </authorList>
    </citation>
    <scope>NUCLEOTIDE SEQUENCE [LARGE SCALE GENOMIC DNA]</scope>
    <source>
        <strain evidence="3">CBS 10737</strain>
    </source>
</reference>
<feature type="compositionally biased region" description="Polar residues" evidence="2">
    <location>
        <begin position="669"/>
        <end position="678"/>
    </location>
</feature>
<dbReference type="OrthoDB" id="272077at2759"/>
<name>A0A1B9I927_9TREE</name>
<protein>
    <recommendedName>
        <fullName evidence="6">Chitin synthase regulator 3</fullName>
    </recommendedName>
</protein>
<dbReference type="InterPro" id="IPR051726">
    <property type="entry name" value="Chitin_Synth_Reg"/>
</dbReference>
<reference evidence="4" key="4">
    <citation type="submission" date="2024-02" db="EMBL/GenBank/DDBJ databases">
        <title>Comparative genomics of Cryptococcus and Kwoniella reveals pathogenesis evolution and contrasting modes of karyotype evolution via chromosome fusion or intercentromeric recombination.</title>
        <authorList>
            <person name="Coelho M.A."/>
            <person name="David-Palma M."/>
            <person name="Shea T."/>
            <person name="Bowers K."/>
            <person name="McGinley-Smith S."/>
            <person name="Mohammad A.W."/>
            <person name="Gnirke A."/>
            <person name="Yurkov A.M."/>
            <person name="Nowrousian M."/>
            <person name="Sun S."/>
            <person name="Cuomo C.A."/>
            <person name="Heitman J."/>
        </authorList>
    </citation>
    <scope>NUCLEOTIDE SEQUENCE</scope>
    <source>
        <strain evidence="4">CBS 10737</strain>
    </source>
</reference>
<dbReference type="Proteomes" id="UP000094020">
    <property type="component" value="Chromosome 4"/>
</dbReference>
<dbReference type="EMBL" id="CP144522">
    <property type="protein sequence ID" value="WWC69682.1"/>
    <property type="molecule type" value="Genomic_DNA"/>
</dbReference>
<dbReference type="KEGG" id="kpin:30169742"/>
<feature type="region of interest" description="Disordered" evidence="2">
    <location>
        <begin position="557"/>
        <end position="583"/>
    </location>
</feature>
<dbReference type="SUPFAM" id="SSF81901">
    <property type="entry name" value="HCP-like"/>
    <property type="match status" value="2"/>
</dbReference>
<feature type="compositionally biased region" description="Polar residues" evidence="2">
    <location>
        <begin position="191"/>
        <end position="200"/>
    </location>
</feature>
<feature type="region of interest" description="Disordered" evidence="2">
    <location>
        <begin position="1"/>
        <end position="27"/>
    </location>
</feature>
<accession>A0A1B9I927</accession>
<keyword evidence="1" id="KW-0677">Repeat</keyword>
<feature type="compositionally biased region" description="Polar residues" evidence="2">
    <location>
        <begin position="691"/>
        <end position="700"/>
    </location>
</feature>
<dbReference type="AlphaFoldDB" id="A0A1B9I927"/>
<evidence type="ECO:0000256" key="1">
    <source>
        <dbReference type="ARBA" id="ARBA00022737"/>
    </source>
</evidence>
<reference evidence="4" key="2">
    <citation type="submission" date="2013-07" db="EMBL/GenBank/DDBJ databases">
        <authorList>
            <consortium name="The Broad Institute Genome Sequencing Platform"/>
            <person name="Cuomo C."/>
            <person name="Litvintseva A."/>
            <person name="Chen Y."/>
            <person name="Heitman J."/>
            <person name="Sun S."/>
            <person name="Springer D."/>
            <person name="Dromer F."/>
            <person name="Young S.K."/>
            <person name="Zeng Q."/>
            <person name="Gargeya S."/>
            <person name="Fitzgerald M."/>
            <person name="Abouelleil A."/>
            <person name="Alvarado L."/>
            <person name="Berlin A.M."/>
            <person name="Chapman S.B."/>
            <person name="Dewar J."/>
            <person name="Goldberg J."/>
            <person name="Griggs A."/>
            <person name="Gujja S."/>
            <person name="Hansen M."/>
            <person name="Howarth C."/>
            <person name="Imamovic A."/>
            <person name="Larimer J."/>
            <person name="McCowan C."/>
            <person name="Murphy C."/>
            <person name="Pearson M."/>
            <person name="Priest M."/>
            <person name="Roberts A."/>
            <person name="Saif S."/>
            <person name="Shea T."/>
            <person name="Sykes S."/>
            <person name="Wortman J."/>
            <person name="Nusbaum C."/>
            <person name="Birren B."/>
        </authorList>
    </citation>
    <scope>NUCLEOTIDE SEQUENCE</scope>
    <source>
        <strain evidence="4">CBS 10737</strain>
    </source>
</reference>
<dbReference type="SMART" id="SM00671">
    <property type="entry name" value="SEL1"/>
    <property type="match status" value="6"/>
</dbReference>
<dbReference type="STRING" id="1296096.A0A1B9I927"/>
<dbReference type="InterPro" id="IPR011990">
    <property type="entry name" value="TPR-like_helical_dom_sf"/>
</dbReference>